<comment type="caution">
    <text evidence="1">The sequence shown here is derived from an EMBL/GenBank/DDBJ whole genome shotgun (WGS) entry which is preliminary data.</text>
</comment>
<name>A0A645BYT9_9ZZZZ</name>
<proteinExistence type="predicted"/>
<sequence length="47" mass="5266">MSDDDVVYLLVGNIQHRLVDNVMKHGIAVVRQRDAGVEPVSLQYDAE</sequence>
<gene>
    <name evidence="1" type="ORF">SDC9_117282</name>
</gene>
<accession>A0A645BYT9</accession>
<reference evidence="1" key="1">
    <citation type="submission" date="2019-08" db="EMBL/GenBank/DDBJ databases">
        <authorList>
            <person name="Kucharzyk K."/>
            <person name="Murdoch R.W."/>
            <person name="Higgins S."/>
            <person name="Loffler F."/>
        </authorList>
    </citation>
    <scope>NUCLEOTIDE SEQUENCE</scope>
</reference>
<organism evidence="1">
    <name type="scientific">bioreactor metagenome</name>
    <dbReference type="NCBI Taxonomy" id="1076179"/>
    <lineage>
        <taxon>unclassified sequences</taxon>
        <taxon>metagenomes</taxon>
        <taxon>ecological metagenomes</taxon>
    </lineage>
</organism>
<protein>
    <submittedName>
        <fullName evidence="1">Uncharacterized protein</fullName>
    </submittedName>
</protein>
<dbReference type="AlphaFoldDB" id="A0A645BYT9"/>
<evidence type="ECO:0000313" key="1">
    <source>
        <dbReference type="EMBL" id="MPM70327.1"/>
    </source>
</evidence>
<dbReference type="EMBL" id="VSSQ01023414">
    <property type="protein sequence ID" value="MPM70327.1"/>
    <property type="molecule type" value="Genomic_DNA"/>
</dbReference>